<evidence type="ECO:0000256" key="6">
    <source>
        <dbReference type="ARBA" id="ARBA00049753"/>
    </source>
</evidence>
<evidence type="ECO:0000256" key="2">
    <source>
        <dbReference type="ARBA" id="ARBA00008520"/>
    </source>
</evidence>
<keyword evidence="8" id="KW-1185">Reference proteome</keyword>
<dbReference type="EMBL" id="VFSV01000034">
    <property type="protein sequence ID" value="TRD15784.1"/>
    <property type="molecule type" value="Genomic_DNA"/>
</dbReference>
<comment type="subcellular location">
    <subcellularLocation>
        <location evidence="1">Periplasm</location>
    </subcellularLocation>
</comment>
<organism evidence="7 8">
    <name type="scientific">Palleronia caenipelagi</name>
    <dbReference type="NCBI Taxonomy" id="2489174"/>
    <lineage>
        <taxon>Bacteria</taxon>
        <taxon>Pseudomonadati</taxon>
        <taxon>Pseudomonadota</taxon>
        <taxon>Alphaproteobacteria</taxon>
        <taxon>Rhodobacterales</taxon>
        <taxon>Roseobacteraceae</taxon>
        <taxon>Palleronia</taxon>
    </lineage>
</organism>
<sequence length="430" mass="48364">MIFMHIFSSLCVRTLTNRAHAIGDELAALFLLANVCLMVMPAAVRADETTGTARIELLHLWRTPGEQAALHVFRDALSDPSMAWFDTPVQGGATGVRKQLSDLLAAEAQPNIIQWIPSEELNQLFDLGVFRTVDTVDEDFADKLLPEIREVAETDGVLRVLPVGIHTYDFMAYNRQLFERLGIELPTSWESYLALGPLLAESGVPLLSVSDENWQLTAMYRTLMISEFSKEEVLSMARGEADLETYRNRFETTFEILFELRRFAAPDREDLRWEETVARVERGEALSILLGDYIVAAFDDPDKLICARSPQSSYIPWGFDSFVFTHVDDPVLLQGQTRFAKAASDIDNIVNYVMHKGGLPVISGVTPDQLDRCNADTLVAWQKRPLLWEGLLQGKNRIMAMNAVIVTIWRDETITPAQAAERVIDAMSRP</sequence>
<keyword evidence="3" id="KW-0813">Transport</keyword>
<gene>
    <name evidence="7" type="ORF">FEV53_15090</name>
</gene>
<dbReference type="Gene3D" id="3.40.190.10">
    <property type="entry name" value="Periplasmic binding protein-like II"/>
    <property type="match status" value="2"/>
</dbReference>
<dbReference type="InterPro" id="IPR050490">
    <property type="entry name" value="Bact_solute-bd_prot1"/>
</dbReference>
<dbReference type="GO" id="GO:0042597">
    <property type="term" value="C:periplasmic space"/>
    <property type="evidence" value="ECO:0007669"/>
    <property type="project" value="UniProtKB-SubCell"/>
</dbReference>
<dbReference type="SUPFAM" id="SSF53850">
    <property type="entry name" value="Periplasmic binding protein-like II"/>
    <property type="match status" value="1"/>
</dbReference>
<dbReference type="PANTHER" id="PTHR43649:SF28">
    <property type="entry name" value="BINDING PROTEIN COMPONENT OF ABC SUGAR TRANSPORTER-RELATED"/>
    <property type="match status" value="1"/>
</dbReference>
<name>A0A547PP13_9RHOB</name>
<evidence type="ECO:0000313" key="7">
    <source>
        <dbReference type="EMBL" id="TRD15784.1"/>
    </source>
</evidence>
<dbReference type="AlphaFoldDB" id="A0A547PP13"/>
<evidence type="ECO:0000313" key="8">
    <source>
        <dbReference type="Proteomes" id="UP000318590"/>
    </source>
</evidence>
<protein>
    <recommendedName>
        <fullName evidence="6">Probable sugar-binding periplasmic protein</fullName>
    </recommendedName>
</protein>
<reference evidence="7 8" key="1">
    <citation type="submission" date="2019-06" db="EMBL/GenBank/DDBJ databases">
        <title>Paenimaribius caenipelagi gen. nov., sp. nov., isolated from a tidal flat.</title>
        <authorList>
            <person name="Yoon J.-H."/>
        </authorList>
    </citation>
    <scope>NUCLEOTIDE SEQUENCE [LARGE SCALE GENOMIC DNA]</scope>
    <source>
        <strain evidence="7 8">JBTF-M29</strain>
    </source>
</reference>
<proteinExistence type="inferred from homology"/>
<evidence type="ECO:0000256" key="4">
    <source>
        <dbReference type="ARBA" id="ARBA00022729"/>
    </source>
</evidence>
<comment type="similarity">
    <text evidence="2">Belongs to the bacterial solute-binding protein 1 family.</text>
</comment>
<dbReference type="PANTHER" id="PTHR43649">
    <property type="entry name" value="ARABINOSE-BINDING PROTEIN-RELATED"/>
    <property type="match status" value="1"/>
</dbReference>
<keyword evidence="4" id="KW-0732">Signal</keyword>
<accession>A0A547PP13</accession>
<evidence type="ECO:0000256" key="5">
    <source>
        <dbReference type="ARBA" id="ARBA00049629"/>
    </source>
</evidence>
<dbReference type="Pfam" id="PF01547">
    <property type="entry name" value="SBP_bac_1"/>
    <property type="match status" value="1"/>
</dbReference>
<dbReference type="Proteomes" id="UP000318590">
    <property type="component" value="Unassembled WGS sequence"/>
</dbReference>
<evidence type="ECO:0000256" key="1">
    <source>
        <dbReference type="ARBA" id="ARBA00004418"/>
    </source>
</evidence>
<dbReference type="InterPro" id="IPR006059">
    <property type="entry name" value="SBP"/>
</dbReference>
<evidence type="ECO:0000256" key="3">
    <source>
        <dbReference type="ARBA" id="ARBA00022448"/>
    </source>
</evidence>
<comment type="function">
    <text evidence="5">Part of a binding-protein-dependent transport system for a sugar.</text>
</comment>
<dbReference type="OrthoDB" id="9798191at2"/>
<comment type="caution">
    <text evidence="7">The sequence shown here is derived from an EMBL/GenBank/DDBJ whole genome shotgun (WGS) entry which is preliminary data.</text>
</comment>